<keyword evidence="2" id="KW-1185">Reference proteome</keyword>
<protein>
    <submittedName>
        <fullName evidence="1">Uncharacterized protein</fullName>
    </submittedName>
</protein>
<proteinExistence type="predicted"/>
<gene>
    <name evidence="1" type="ORF">OC25_17450</name>
</gene>
<dbReference type="Proteomes" id="UP000031246">
    <property type="component" value="Unassembled WGS sequence"/>
</dbReference>
<evidence type="ECO:0000313" key="2">
    <source>
        <dbReference type="Proteomes" id="UP000031246"/>
    </source>
</evidence>
<comment type="caution">
    <text evidence="1">The sequence shown here is derived from an EMBL/GenBank/DDBJ whole genome shotgun (WGS) entry which is preliminary data.</text>
</comment>
<accession>A0A0C1D5D4</accession>
<dbReference type="AlphaFoldDB" id="A0A0C1D5D4"/>
<evidence type="ECO:0000313" key="1">
    <source>
        <dbReference type="EMBL" id="KIA92226.1"/>
    </source>
</evidence>
<sequence>MMCVEKLSEKILCHGFVQGQGNAFNCRFSGEITDGRATLRTVLVWFSIGFTGNGFPAKKQGFILPNMPMKILLLFYYPGVQLWPVNGQG</sequence>
<reference evidence="1 2" key="1">
    <citation type="submission" date="2014-10" db="EMBL/GenBank/DDBJ databases">
        <title>Pedobacter Kyungheensis.</title>
        <authorList>
            <person name="Anderson B.M."/>
            <person name="Newman J.D."/>
        </authorList>
    </citation>
    <scope>NUCLEOTIDE SEQUENCE [LARGE SCALE GENOMIC DNA]</scope>
    <source>
        <strain evidence="1 2">KACC 16221</strain>
    </source>
</reference>
<dbReference type="EMBL" id="JSYN01000021">
    <property type="protein sequence ID" value="KIA92226.1"/>
    <property type="molecule type" value="Genomic_DNA"/>
</dbReference>
<name>A0A0C1D5D4_9SPHI</name>
<organism evidence="1 2">
    <name type="scientific">Pedobacter kyungheensis</name>
    <dbReference type="NCBI Taxonomy" id="1069985"/>
    <lineage>
        <taxon>Bacteria</taxon>
        <taxon>Pseudomonadati</taxon>
        <taxon>Bacteroidota</taxon>
        <taxon>Sphingobacteriia</taxon>
        <taxon>Sphingobacteriales</taxon>
        <taxon>Sphingobacteriaceae</taxon>
        <taxon>Pedobacter</taxon>
    </lineage>
</organism>